<evidence type="ECO:0000313" key="6">
    <source>
        <dbReference type="Proteomes" id="UP001240447"/>
    </source>
</evidence>
<dbReference type="PANTHER" id="PTHR12835">
    <property type="entry name" value="BIOTIN PROTEIN LIGASE"/>
    <property type="match status" value="1"/>
</dbReference>
<dbReference type="EMBL" id="JAUSQM010000001">
    <property type="protein sequence ID" value="MDP9824222.1"/>
    <property type="molecule type" value="Genomic_DNA"/>
</dbReference>
<dbReference type="EC" id="6.3.4.15" evidence="3"/>
<feature type="domain" description="BPL/LPL catalytic" evidence="4">
    <location>
        <begin position="29"/>
        <end position="206"/>
    </location>
</feature>
<evidence type="ECO:0000313" key="5">
    <source>
        <dbReference type="EMBL" id="MDP9824222.1"/>
    </source>
</evidence>
<name>A0ABT9NVB1_9ACTN</name>
<keyword evidence="1 5" id="KW-0436">Ligase</keyword>
<dbReference type="InterPro" id="IPR003142">
    <property type="entry name" value="BPL_C"/>
</dbReference>
<dbReference type="Gene3D" id="3.30.930.10">
    <property type="entry name" value="Bira Bifunctional Protein, Domain 2"/>
    <property type="match status" value="1"/>
</dbReference>
<dbReference type="Gene3D" id="2.30.30.100">
    <property type="match status" value="1"/>
</dbReference>
<gene>
    <name evidence="5" type="ORF">J2S59_004031</name>
</gene>
<sequence length="282" mass="29568">MTFDDLDRPPLDRDALHEALTRGASLWRRVDLHEAAGSTNALAAAAARDGEAEGLVVVADHQTAGRGRLDRVWTTPPGTALTFSVLLTPAPVPAERWPWLPLLTGVAVAEGVRRATGVAAGVKWPNDVLVDDRKVAGILVERVEGAHGPAAVVGVGLNVGMRAGELPAATATSLALEVGAGEAVPDRTVVLREVLRTFEALYLEWRGEAGDPARGLHASYLRRCVSVDREVTVELPDGTAFAGTVTSVDASGALVVSGTDDAGTPVRRTFHAGDVVHARRTP</sequence>
<keyword evidence="6" id="KW-1185">Reference proteome</keyword>
<dbReference type="Pfam" id="PF02237">
    <property type="entry name" value="BPL_C"/>
    <property type="match status" value="1"/>
</dbReference>
<organism evidence="5 6">
    <name type="scientific">Nocardioides massiliensis</name>
    <dbReference type="NCBI Taxonomy" id="1325935"/>
    <lineage>
        <taxon>Bacteria</taxon>
        <taxon>Bacillati</taxon>
        <taxon>Actinomycetota</taxon>
        <taxon>Actinomycetes</taxon>
        <taxon>Propionibacteriales</taxon>
        <taxon>Nocardioidaceae</taxon>
        <taxon>Nocardioides</taxon>
    </lineage>
</organism>
<evidence type="ECO:0000256" key="2">
    <source>
        <dbReference type="ARBA" id="ARBA00023267"/>
    </source>
</evidence>
<dbReference type="InterPro" id="IPR004143">
    <property type="entry name" value="BPL_LPL_catalytic"/>
</dbReference>
<dbReference type="RefSeq" id="WP_068120137.1">
    <property type="nucleotide sequence ID" value="NZ_CCXJ01000237.1"/>
</dbReference>
<dbReference type="GO" id="GO:0004077">
    <property type="term" value="F:biotin--[biotin carboxyl-carrier protein] ligase activity"/>
    <property type="evidence" value="ECO:0007669"/>
    <property type="project" value="UniProtKB-EC"/>
</dbReference>
<dbReference type="PANTHER" id="PTHR12835:SF5">
    <property type="entry name" value="BIOTIN--PROTEIN LIGASE"/>
    <property type="match status" value="1"/>
</dbReference>
<evidence type="ECO:0000256" key="3">
    <source>
        <dbReference type="ARBA" id="ARBA00024227"/>
    </source>
</evidence>
<protein>
    <recommendedName>
        <fullName evidence="3">biotin--[biotin carboxyl-carrier protein] ligase</fullName>
        <ecNumber evidence="3">6.3.4.15</ecNumber>
    </recommendedName>
</protein>
<dbReference type="Proteomes" id="UP001240447">
    <property type="component" value="Unassembled WGS sequence"/>
</dbReference>
<dbReference type="CDD" id="cd16442">
    <property type="entry name" value="BPL"/>
    <property type="match status" value="1"/>
</dbReference>
<accession>A0ABT9NVB1</accession>
<evidence type="ECO:0000259" key="4">
    <source>
        <dbReference type="PROSITE" id="PS51733"/>
    </source>
</evidence>
<dbReference type="NCBIfam" id="TIGR00121">
    <property type="entry name" value="birA_ligase"/>
    <property type="match status" value="1"/>
</dbReference>
<dbReference type="InterPro" id="IPR045864">
    <property type="entry name" value="aa-tRNA-synth_II/BPL/LPL"/>
</dbReference>
<comment type="caution">
    <text evidence="5">The sequence shown here is derived from an EMBL/GenBank/DDBJ whole genome shotgun (WGS) entry which is preliminary data.</text>
</comment>
<dbReference type="Pfam" id="PF03099">
    <property type="entry name" value="BPL_LplA_LipB"/>
    <property type="match status" value="1"/>
</dbReference>
<dbReference type="InterPro" id="IPR004408">
    <property type="entry name" value="Biotin_CoA_COase_ligase"/>
</dbReference>
<evidence type="ECO:0000256" key="1">
    <source>
        <dbReference type="ARBA" id="ARBA00022598"/>
    </source>
</evidence>
<keyword evidence="2" id="KW-0092">Biotin</keyword>
<dbReference type="SUPFAM" id="SSF55681">
    <property type="entry name" value="Class II aaRS and biotin synthetases"/>
    <property type="match status" value="1"/>
</dbReference>
<reference evidence="5 6" key="1">
    <citation type="submission" date="2023-07" db="EMBL/GenBank/DDBJ databases">
        <title>Sequencing the genomes of 1000 actinobacteria strains.</title>
        <authorList>
            <person name="Klenk H.-P."/>
        </authorList>
    </citation>
    <scope>NUCLEOTIDE SEQUENCE [LARGE SCALE GENOMIC DNA]</scope>
    <source>
        <strain evidence="5 6">GD13</strain>
    </source>
</reference>
<dbReference type="PROSITE" id="PS51733">
    <property type="entry name" value="BPL_LPL_CATALYTIC"/>
    <property type="match status" value="1"/>
</dbReference>
<proteinExistence type="predicted"/>